<dbReference type="Gene3D" id="3.10.180.10">
    <property type="entry name" value="2,3-Dihydroxybiphenyl 1,2-Dioxygenase, domain 1"/>
    <property type="match status" value="1"/>
</dbReference>
<name>A0A8J7F3Y0_9CYAN</name>
<reference evidence="1" key="1">
    <citation type="submission" date="2020-10" db="EMBL/GenBank/DDBJ databases">
        <authorList>
            <person name="Castelo-Branco R."/>
            <person name="Eusebio N."/>
            <person name="Adriana R."/>
            <person name="Vieira A."/>
            <person name="Brugerolle De Fraissinette N."/>
            <person name="Rezende De Castro R."/>
            <person name="Schneider M.P."/>
            <person name="Vasconcelos V."/>
            <person name="Leao P.N."/>
        </authorList>
    </citation>
    <scope>NUCLEOTIDE SEQUENCE</scope>
    <source>
        <strain evidence="1">LEGE 06105</strain>
    </source>
</reference>
<organism evidence="1 2">
    <name type="scientific">Plectonema cf. radiosum LEGE 06105</name>
    <dbReference type="NCBI Taxonomy" id="945769"/>
    <lineage>
        <taxon>Bacteria</taxon>
        <taxon>Bacillati</taxon>
        <taxon>Cyanobacteriota</taxon>
        <taxon>Cyanophyceae</taxon>
        <taxon>Oscillatoriophycideae</taxon>
        <taxon>Oscillatoriales</taxon>
        <taxon>Microcoleaceae</taxon>
        <taxon>Plectonema</taxon>
    </lineage>
</organism>
<protein>
    <recommendedName>
        <fullName evidence="3">Glyoxalase-like domain-containing protein</fullName>
    </recommendedName>
</protein>
<accession>A0A8J7F3Y0</accession>
<sequence>MAQLLINETLLEIDHIFVCLGAAPNKLSLEKIGLICGEKISYHPQQGTASSLICFENTYIELIWVEDEIKAEIYAMRSGIDFIARSYSPTKITSPFGIALHQKPNIVHREYNNLSNKLINQSSQSPEQFINFAAANLAVETEPLCFMIPEQVSFLTIFNPLLEDHQKLINHPLGIKKLTNTRIFMRKVGNLTNPISMLKTEGIIEIEQNSLPLLELTFDYGSRMTSVDLQSIGIPIVLKY</sequence>
<keyword evidence="2" id="KW-1185">Reference proteome</keyword>
<gene>
    <name evidence="1" type="ORF">IQ247_09375</name>
</gene>
<evidence type="ECO:0000313" key="1">
    <source>
        <dbReference type="EMBL" id="MBE9212900.1"/>
    </source>
</evidence>
<dbReference type="Proteomes" id="UP000620559">
    <property type="component" value="Unassembled WGS sequence"/>
</dbReference>
<proteinExistence type="predicted"/>
<comment type="caution">
    <text evidence="1">The sequence shown here is derived from an EMBL/GenBank/DDBJ whole genome shotgun (WGS) entry which is preliminary data.</text>
</comment>
<evidence type="ECO:0000313" key="2">
    <source>
        <dbReference type="Proteomes" id="UP000620559"/>
    </source>
</evidence>
<dbReference type="EMBL" id="JADEWL010000021">
    <property type="protein sequence ID" value="MBE9212900.1"/>
    <property type="molecule type" value="Genomic_DNA"/>
</dbReference>
<dbReference type="RefSeq" id="WP_193919273.1">
    <property type="nucleotide sequence ID" value="NZ_JADEWL010000021.1"/>
</dbReference>
<evidence type="ECO:0008006" key="3">
    <source>
        <dbReference type="Google" id="ProtNLM"/>
    </source>
</evidence>
<dbReference type="InterPro" id="IPR029068">
    <property type="entry name" value="Glyas_Bleomycin-R_OHBP_Dase"/>
</dbReference>
<dbReference type="AlphaFoldDB" id="A0A8J7F3Y0"/>